<evidence type="ECO:0000256" key="3">
    <source>
        <dbReference type="ARBA" id="ARBA00006340"/>
    </source>
</evidence>
<dbReference type="InterPro" id="IPR029057">
    <property type="entry name" value="PRTase-like"/>
</dbReference>
<dbReference type="InterPro" id="IPR000836">
    <property type="entry name" value="PRTase_dom"/>
</dbReference>
<dbReference type="UniPathway" id="UPA00070">
    <property type="reaction ID" value="UER00119"/>
</dbReference>
<comment type="pathway">
    <text evidence="2 9">Pyrimidine metabolism; UMP biosynthesis via de novo pathway; UMP from orotate: step 1/2.</text>
</comment>
<feature type="binding site" evidence="9">
    <location>
        <position position="136"/>
    </location>
    <ligand>
        <name>orotate</name>
        <dbReference type="ChEBI" id="CHEBI:30839"/>
    </ligand>
</feature>
<dbReference type="KEGG" id="pacr:FXN63_26140"/>
<keyword evidence="9" id="KW-0460">Magnesium</keyword>
<comment type="cofactor">
    <cofactor evidence="9">
        <name>Mg(2+)</name>
        <dbReference type="ChEBI" id="CHEBI:18420"/>
    </cofactor>
</comment>
<comment type="catalytic activity">
    <reaction evidence="9">
        <text>orotidine 5'-phosphate + diphosphate = orotate + 5-phospho-alpha-D-ribose 1-diphosphate</text>
        <dbReference type="Rhea" id="RHEA:10380"/>
        <dbReference type="ChEBI" id="CHEBI:30839"/>
        <dbReference type="ChEBI" id="CHEBI:33019"/>
        <dbReference type="ChEBI" id="CHEBI:57538"/>
        <dbReference type="ChEBI" id="CHEBI:58017"/>
        <dbReference type="EC" id="2.4.2.10"/>
    </reaction>
</comment>
<dbReference type="GO" id="GO:0004588">
    <property type="term" value="F:orotate phosphoribosyltransferase activity"/>
    <property type="evidence" value="ECO:0007669"/>
    <property type="project" value="UniProtKB-UniRule"/>
</dbReference>
<dbReference type="PANTHER" id="PTHR46683:SF1">
    <property type="entry name" value="OROTATE PHOSPHORIBOSYLTRANSFERASE 1-RELATED"/>
    <property type="match status" value="1"/>
</dbReference>
<feature type="binding site" evidence="9">
    <location>
        <position position="113"/>
    </location>
    <ligand>
        <name>5-phospho-alpha-D-ribose 1-diphosphate</name>
        <dbReference type="ChEBI" id="CHEBI:58017"/>
        <note>ligand shared between dimeric partners</note>
    </ligand>
</feature>
<dbReference type="GO" id="GO:0046132">
    <property type="term" value="P:pyrimidine ribonucleoside biosynthetic process"/>
    <property type="evidence" value="ECO:0007669"/>
    <property type="project" value="TreeGrafter"/>
</dbReference>
<keyword evidence="6 9" id="KW-0328">Glycosyltransferase</keyword>
<dbReference type="InterPro" id="IPR004467">
    <property type="entry name" value="Or_phspho_trans_dom"/>
</dbReference>
<sequence length="228" mass="23940">MSASLHALDPATFRTDFVRFAIDSGVLRFGSFKTKAGRMSPYFFNAGLFNSGATVGKLAAFYAQALMAANVEFDMLFGPAYKGIGLATATSVALVEHGRDVPFAYNRKEAKDHGEGGTLVGAPMQGKVVIIDDVISAGTSVNESVAMIRAAGATPSAVLIALDRMERAGADDALSAHSATQEVSQRYGIPVISIASLADILALAEQGTGGFDEHREAVLAYRARYGVN</sequence>
<evidence type="ECO:0000256" key="1">
    <source>
        <dbReference type="ARBA" id="ARBA00003769"/>
    </source>
</evidence>
<dbReference type="GO" id="GO:0000287">
    <property type="term" value="F:magnesium ion binding"/>
    <property type="evidence" value="ECO:0007669"/>
    <property type="project" value="UniProtKB-UniRule"/>
</dbReference>
<keyword evidence="7 9" id="KW-0808">Transferase</keyword>
<evidence type="ECO:0000256" key="4">
    <source>
        <dbReference type="ARBA" id="ARBA00011738"/>
    </source>
</evidence>
<dbReference type="NCBIfam" id="TIGR00336">
    <property type="entry name" value="pyrE"/>
    <property type="match status" value="1"/>
</dbReference>
<keyword evidence="8 9" id="KW-0665">Pyrimidine biosynthesis</keyword>
<evidence type="ECO:0000256" key="8">
    <source>
        <dbReference type="ARBA" id="ARBA00022975"/>
    </source>
</evidence>
<evidence type="ECO:0000256" key="9">
    <source>
        <dbReference type="HAMAP-Rule" id="MF_01208"/>
    </source>
</evidence>
<dbReference type="EMBL" id="CP043046">
    <property type="protein sequence ID" value="QEI08947.1"/>
    <property type="molecule type" value="Genomic_DNA"/>
</dbReference>
<feature type="binding site" description="in other chain" evidence="9">
    <location>
        <begin position="132"/>
        <end position="140"/>
    </location>
    <ligand>
        <name>5-phospho-alpha-D-ribose 1-diphosphate</name>
        <dbReference type="ChEBI" id="CHEBI:58017"/>
        <note>ligand shared between dimeric partners</note>
    </ligand>
</feature>
<dbReference type="GO" id="GO:0005737">
    <property type="term" value="C:cytoplasm"/>
    <property type="evidence" value="ECO:0007669"/>
    <property type="project" value="TreeGrafter"/>
</dbReference>
<comment type="similarity">
    <text evidence="3 9">Belongs to the purine/pyrimidine phosphoribosyltransferase family. PyrE subfamily.</text>
</comment>
<dbReference type="FunFam" id="3.40.50.2020:FF:000008">
    <property type="entry name" value="Orotate phosphoribosyltransferase"/>
    <property type="match status" value="1"/>
</dbReference>
<dbReference type="AlphaFoldDB" id="A0A5C0B812"/>
<evidence type="ECO:0000256" key="5">
    <source>
        <dbReference type="ARBA" id="ARBA00011971"/>
    </source>
</evidence>
<evidence type="ECO:0000256" key="6">
    <source>
        <dbReference type="ARBA" id="ARBA00022676"/>
    </source>
</evidence>
<dbReference type="InterPro" id="IPR023031">
    <property type="entry name" value="OPRT"/>
</dbReference>
<dbReference type="CDD" id="cd06223">
    <property type="entry name" value="PRTases_typeI"/>
    <property type="match status" value="1"/>
</dbReference>
<dbReference type="SUPFAM" id="SSF53271">
    <property type="entry name" value="PRTase-like"/>
    <property type="match status" value="1"/>
</dbReference>
<dbReference type="RefSeq" id="WP_148818582.1">
    <property type="nucleotide sequence ID" value="NZ_CP043046.1"/>
</dbReference>
<dbReference type="PANTHER" id="PTHR46683">
    <property type="entry name" value="OROTATE PHOSPHORIBOSYLTRANSFERASE 1-RELATED"/>
    <property type="match status" value="1"/>
</dbReference>
<evidence type="ECO:0000256" key="7">
    <source>
        <dbReference type="ARBA" id="ARBA00022679"/>
    </source>
</evidence>
<evidence type="ECO:0000313" key="12">
    <source>
        <dbReference type="Proteomes" id="UP000325161"/>
    </source>
</evidence>
<feature type="binding site" description="in other chain" evidence="9">
    <location>
        <position position="35"/>
    </location>
    <ligand>
        <name>5-phospho-alpha-D-ribose 1-diphosphate</name>
        <dbReference type="ChEBI" id="CHEBI:58017"/>
        <note>ligand shared between dimeric partners</note>
    </ligand>
</feature>
<evidence type="ECO:0000313" key="11">
    <source>
        <dbReference type="EMBL" id="QEI08947.1"/>
    </source>
</evidence>
<organism evidence="11 12">
    <name type="scientific">Pigmentiphaga aceris</name>
    <dbReference type="NCBI Taxonomy" id="1940612"/>
    <lineage>
        <taxon>Bacteria</taxon>
        <taxon>Pseudomonadati</taxon>
        <taxon>Pseudomonadota</taxon>
        <taxon>Betaproteobacteria</taxon>
        <taxon>Burkholderiales</taxon>
        <taxon>Alcaligenaceae</taxon>
        <taxon>Pigmentiphaga</taxon>
    </lineage>
</organism>
<dbReference type="Proteomes" id="UP000325161">
    <property type="component" value="Chromosome"/>
</dbReference>
<dbReference type="EC" id="2.4.2.10" evidence="5 9"/>
<accession>A0A5C0B812</accession>
<reference evidence="11 12" key="1">
    <citation type="submission" date="2019-08" db="EMBL/GenBank/DDBJ databases">
        <title>Amphibian skin-associated Pigmentiphaga: genome sequence and occurrence across geography and hosts.</title>
        <authorList>
            <person name="Bletz M.C."/>
            <person name="Bunk B."/>
            <person name="Sproeer C."/>
            <person name="Biwer P."/>
            <person name="Reiter S."/>
            <person name="Rabemananjara F.C.E."/>
            <person name="Schulz S."/>
            <person name="Overmann J."/>
            <person name="Vences M."/>
        </authorList>
    </citation>
    <scope>NUCLEOTIDE SEQUENCE [LARGE SCALE GENOMIC DNA]</scope>
    <source>
        <strain evidence="11 12">Mada1488</strain>
    </source>
</reference>
<feature type="binding site" evidence="9">
    <location>
        <begin position="43"/>
        <end position="44"/>
    </location>
    <ligand>
        <name>orotate</name>
        <dbReference type="ChEBI" id="CHEBI:30839"/>
    </ligand>
</feature>
<dbReference type="Gene3D" id="3.40.50.2020">
    <property type="match status" value="1"/>
</dbReference>
<feature type="binding site" evidence="9">
    <location>
        <position position="107"/>
    </location>
    <ligand>
        <name>5-phospho-alpha-D-ribose 1-diphosphate</name>
        <dbReference type="ChEBI" id="CHEBI:58017"/>
        <note>ligand shared between dimeric partners</note>
    </ligand>
</feature>
<evidence type="ECO:0000256" key="2">
    <source>
        <dbReference type="ARBA" id="ARBA00004889"/>
    </source>
</evidence>
<feature type="binding site" evidence="9">
    <location>
        <position position="164"/>
    </location>
    <ligand>
        <name>orotate</name>
        <dbReference type="ChEBI" id="CHEBI:30839"/>
    </ligand>
</feature>
<dbReference type="OrthoDB" id="9779060at2"/>
<dbReference type="GO" id="GO:0006207">
    <property type="term" value="P:'de novo' pyrimidine nucleobase biosynthetic process"/>
    <property type="evidence" value="ECO:0007669"/>
    <property type="project" value="TreeGrafter"/>
</dbReference>
<feature type="domain" description="Phosphoribosyltransferase" evidence="10">
    <location>
        <begin position="55"/>
        <end position="173"/>
    </location>
</feature>
<feature type="binding site" evidence="9">
    <location>
        <position position="111"/>
    </location>
    <ligand>
        <name>5-phospho-alpha-D-ribose 1-diphosphate</name>
        <dbReference type="ChEBI" id="CHEBI:58017"/>
        <note>ligand shared between dimeric partners</note>
    </ligand>
</feature>
<proteinExistence type="inferred from homology"/>
<comment type="function">
    <text evidence="1 9">Catalyzes the transfer of a ribosyl phosphate group from 5-phosphoribose 1-diphosphate to orotate, leading to the formation of orotidine monophosphate (OMP).</text>
</comment>
<keyword evidence="12" id="KW-1185">Reference proteome</keyword>
<dbReference type="GO" id="GO:0044205">
    <property type="term" value="P:'de novo' UMP biosynthetic process"/>
    <property type="evidence" value="ECO:0007669"/>
    <property type="project" value="UniProtKB-UniRule"/>
</dbReference>
<protein>
    <recommendedName>
        <fullName evidence="5 9">Orotate phosphoribosyltransferase</fullName>
        <shortName evidence="9">OPRT</shortName>
        <shortName evidence="9">OPRTase</shortName>
        <ecNumber evidence="5 9">2.4.2.10</ecNumber>
    </recommendedName>
</protein>
<evidence type="ECO:0000259" key="10">
    <source>
        <dbReference type="Pfam" id="PF00156"/>
    </source>
</evidence>
<dbReference type="Pfam" id="PF00156">
    <property type="entry name" value="Pribosyltran"/>
    <property type="match status" value="1"/>
</dbReference>
<name>A0A5C0B812_9BURK</name>
<gene>
    <name evidence="9 11" type="primary">pyrE</name>
    <name evidence="11" type="ORF">FXN63_26140</name>
</gene>
<comment type="subunit">
    <text evidence="4 9">Homodimer.</text>
</comment>
<feature type="binding site" description="in other chain" evidence="9">
    <location>
        <begin position="81"/>
        <end position="82"/>
    </location>
    <ligand>
        <name>5-phospho-alpha-D-ribose 1-diphosphate</name>
        <dbReference type="ChEBI" id="CHEBI:58017"/>
        <note>ligand shared between dimeric partners</note>
    </ligand>
</feature>
<dbReference type="HAMAP" id="MF_01208">
    <property type="entry name" value="PyrE"/>
    <property type="match status" value="1"/>
</dbReference>
<feature type="binding site" description="in other chain" evidence="9">
    <location>
        <position position="108"/>
    </location>
    <ligand>
        <name>5-phospho-alpha-D-ribose 1-diphosphate</name>
        <dbReference type="ChEBI" id="CHEBI:58017"/>
        <note>ligand shared between dimeric partners</note>
    </ligand>
</feature>